<dbReference type="RefSeq" id="WP_152750521.1">
    <property type="nucleotide sequence ID" value="NZ_JBLZPT010000008.1"/>
</dbReference>
<protein>
    <submittedName>
        <fullName evidence="2">DUF4123 domain-containing protein</fullName>
    </submittedName>
</protein>
<accession>A0A5N7JWV6</accession>
<sequence>MSTLSPRQWMIEQRHLGYCLCLILDSEGEHETRQALIGAQNADHYCSVYSETPVAELASAGPFVFLIDNPDDRRLNALLDAPERNWGWLASLPPEAGLNALAKHWRDRLIVGARPYQALYRFHDNRVLTRALAHLTGGAVAGYLGPIASVCYWQGEHWLTLNNCAPGNHPVPERPAWCEVPVDGDQFARISQINARRYLLAEHLDAYARIAEQQDPDLWLSTQLELAEAWGWRSPEQVEFLLVQSLKATNGTLAERSRARAGETPVTHFERIYQEVQFWQGDAPL</sequence>
<reference evidence="2 3" key="1">
    <citation type="submission" date="2019-09" db="EMBL/GenBank/DDBJ databases">
        <title>The draft genomes of Allium pathogen Pseudomonas sp.</title>
        <authorList>
            <person name="Fujikawa T."/>
            <person name="Sawada H."/>
        </authorList>
    </citation>
    <scope>NUCLEOTIDE SEQUENCE [LARGE SCALE GENOMIC DNA]</scope>
    <source>
        <strain evidence="2 3">MAFF 730085</strain>
    </source>
</reference>
<dbReference type="EMBL" id="VUBA01000113">
    <property type="protein sequence ID" value="MPQ85868.1"/>
    <property type="molecule type" value="Genomic_DNA"/>
</dbReference>
<organism evidence="2 3">
    <name type="scientific">Pseudomonas kitaguniensis</name>
    <dbReference type="NCBI Taxonomy" id="2607908"/>
    <lineage>
        <taxon>Bacteria</taxon>
        <taxon>Pseudomonadati</taxon>
        <taxon>Pseudomonadota</taxon>
        <taxon>Gammaproteobacteria</taxon>
        <taxon>Pseudomonadales</taxon>
        <taxon>Pseudomonadaceae</taxon>
        <taxon>Pseudomonas</taxon>
    </lineage>
</organism>
<dbReference type="Pfam" id="PF13503">
    <property type="entry name" value="DUF4123"/>
    <property type="match status" value="1"/>
</dbReference>
<evidence type="ECO:0000313" key="2">
    <source>
        <dbReference type="EMBL" id="MPQ85868.1"/>
    </source>
</evidence>
<comment type="caution">
    <text evidence="2">The sequence shown here is derived from an EMBL/GenBank/DDBJ whole genome shotgun (WGS) entry which is preliminary data.</text>
</comment>
<feature type="domain" description="DUF4123" evidence="1">
    <location>
        <begin position="22"/>
        <end position="136"/>
    </location>
</feature>
<evidence type="ECO:0000313" key="3">
    <source>
        <dbReference type="Proteomes" id="UP000325438"/>
    </source>
</evidence>
<dbReference type="AlphaFoldDB" id="A0A5N7JWV6"/>
<gene>
    <name evidence="2" type="ORF">F0170_18820</name>
</gene>
<dbReference type="Proteomes" id="UP000325438">
    <property type="component" value="Unassembled WGS sequence"/>
</dbReference>
<proteinExistence type="predicted"/>
<evidence type="ECO:0000259" key="1">
    <source>
        <dbReference type="Pfam" id="PF13503"/>
    </source>
</evidence>
<dbReference type="InterPro" id="IPR025391">
    <property type="entry name" value="DUF4123"/>
</dbReference>
<name>A0A5N7JWV6_9PSED</name>